<dbReference type="Proteomes" id="UP000789702">
    <property type="component" value="Unassembled WGS sequence"/>
</dbReference>
<proteinExistence type="predicted"/>
<protein>
    <submittedName>
        <fullName evidence="1">7976_t:CDS:1</fullName>
    </submittedName>
</protein>
<evidence type="ECO:0000313" key="2">
    <source>
        <dbReference type="Proteomes" id="UP000789702"/>
    </source>
</evidence>
<keyword evidence="2" id="KW-1185">Reference proteome</keyword>
<dbReference type="EMBL" id="CAJVPU010002571">
    <property type="protein sequence ID" value="CAG8503545.1"/>
    <property type="molecule type" value="Genomic_DNA"/>
</dbReference>
<sequence>MAIGDPFSDLNFRKQIGQEIKEIDIKFCEEVDDSKLMIKRQLPFLLM</sequence>
<name>A0ACA9L037_9GLOM</name>
<gene>
    <name evidence="1" type="ORF">DHETER_LOCUS3119</name>
</gene>
<reference evidence="1" key="1">
    <citation type="submission" date="2021-06" db="EMBL/GenBank/DDBJ databases">
        <authorList>
            <person name="Kallberg Y."/>
            <person name="Tangrot J."/>
            <person name="Rosling A."/>
        </authorList>
    </citation>
    <scope>NUCLEOTIDE SEQUENCE</scope>
    <source>
        <strain evidence="1">IL203A</strain>
    </source>
</reference>
<accession>A0ACA9L037</accession>
<feature type="non-terminal residue" evidence="1">
    <location>
        <position position="47"/>
    </location>
</feature>
<organism evidence="1 2">
    <name type="scientific">Dentiscutata heterogama</name>
    <dbReference type="NCBI Taxonomy" id="1316150"/>
    <lineage>
        <taxon>Eukaryota</taxon>
        <taxon>Fungi</taxon>
        <taxon>Fungi incertae sedis</taxon>
        <taxon>Mucoromycota</taxon>
        <taxon>Glomeromycotina</taxon>
        <taxon>Glomeromycetes</taxon>
        <taxon>Diversisporales</taxon>
        <taxon>Gigasporaceae</taxon>
        <taxon>Dentiscutata</taxon>
    </lineage>
</organism>
<evidence type="ECO:0000313" key="1">
    <source>
        <dbReference type="EMBL" id="CAG8503545.1"/>
    </source>
</evidence>
<comment type="caution">
    <text evidence="1">The sequence shown here is derived from an EMBL/GenBank/DDBJ whole genome shotgun (WGS) entry which is preliminary data.</text>
</comment>